<dbReference type="InterPro" id="IPR000835">
    <property type="entry name" value="HTH_MarR-typ"/>
</dbReference>
<dbReference type="GO" id="GO:0006950">
    <property type="term" value="P:response to stress"/>
    <property type="evidence" value="ECO:0007669"/>
    <property type="project" value="TreeGrafter"/>
</dbReference>
<keyword evidence="2" id="KW-0238">DNA-binding</keyword>
<proteinExistence type="predicted"/>
<accession>A0A177JWH1</accession>
<evidence type="ECO:0000313" key="5">
    <source>
        <dbReference type="EMBL" id="OAH45388.1"/>
    </source>
</evidence>
<dbReference type="InterPro" id="IPR023187">
    <property type="entry name" value="Tscrpt_reg_MarR-type_CS"/>
</dbReference>
<keyword evidence="1" id="KW-0805">Transcription regulation</keyword>
<reference evidence="5 6" key="1">
    <citation type="submission" date="2016-02" db="EMBL/GenBank/DDBJ databases">
        <authorList>
            <person name="Wen L."/>
            <person name="He K."/>
            <person name="Yang H."/>
        </authorList>
    </citation>
    <scope>NUCLEOTIDE SEQUENCE [LARGE SCALE GENOMIC DNA]</scope>
    <source>
        <strain evidence="5 6">CD09_2</strain>
    </source>
</reference>
<dbReference type="SUPFAM" id="SSF46785">
    <property type="entry name" value="Winged helix' DNA-binding domain"/>
    <property type="match status" value="1"/>
</dbReference>
<dbReference type="PANTHER" id="PTHR33164">
    <property type="entry name" value="TRANSCRIPTIONAL REGULATOR, MARR FAMILY"/>
    <property type="match status" value="1"/>
</dbReference>
<feature type="domain" description="HTH marR-type" evidence="4">
    <location>
        <begin position="1"/>
        <end position="143"/>
    </location>
</feature>
<dbReference type="PROSITE" id="PS01117">
    <property type="entry name" value="HTH_MARR_1"/>
    <property type="match status" value="1"/>
</dbReference>
<gene>
    <name evidence="5" type="ORF">AX777_17420</name>
</gene>
<dbReference type="PROSITE" id="PS50995">
    <property type="entry name" value="HTH_MARR_2"/>
    <property type="match status" value="1"/>
</dbReference>
<dbReference type="InterPro" id="IPR036388">
    <property type="entry name" value="WH-like_DNA-bd_sf"/>
</dbReference>
<dbReference type="OrthoDB" id="2287011at2"/>
<evidence type="ECO:0000259" key="4">
    <source>
        <dbReference type="PROSITE" id="PS50995"/>
    </source>
</evidence>
<evidence type="ECO:0000256" key="1">
    <source>
        <dbReference type="ARBA" id="ARBA00023015"/>
    </source>
</evidence>
<dbReference type="InterPro" id="IPR039422">
    <property type="entry name" value="MarR/SlyA-like"/>
</dbReference>
<dbReference type="Pfam" id="PF01047">
    <property type="entry name" value="MarR"/>
    <property type="match status" value="1"/>
</dbReference>
<dbReference type="EMBL" id="LSTR01000025">
    <property type="protein sequence ID" value="OAH45388.1"/>
    <property type="molecule type" value="Genomic_DNA"/>
</dbReference>
<evidence type="ECO:0000256" key="2">
    <source>
        <dbReference type="ARBA" id="ARBA00023125"/>
    </source>
</evidence>
<dbReference type="GO" id="GO:0003700">
    <property type="term" value="F:DNA-binding transcription factor activity"/>
    <property type="evidence" value="ECO:0007669"/>
    <property type="project" value="InterPro"/>
</dbReference>
<sequence>MDLTSRTVEIDQCNCFAVRKAARRISRLYDAFLQPIGLRITQFLILATLAKAEQASVNALAERLDLERTAMGKTLAPLLRDGLIRIDPALDDRRSRIASLTLAGLDRYERALPCWRAAQSELAELNGQDRIDALRSELTSLTVQTGG</sequence>
<dbReference type="PANTHER" id="PTHR33164:SF105">
    <property type="entry name" value="TRANSCRIPTIONAL REPRESSOR PROTEIN-RELATED"/>
    <property type="match status" value="1"/>
</dbReference>
<organism evidence="5 6">
    <name type="scientific">Sphingobium yanoikuyae</name>
    <name type="common">Sphingomonas yanoikuyae</name>
    <dbReference type="NCBI Taxonomy" id="13690"/>
    <lineage>
        <taxon>Bacteria</taxon>
        <taxon>Pseudomonadati</taxon>
        <taxon>Pseudomonadota</taxon>
        <taxon>Alphaproteobacteria</taxon>
        <taxon>Sphingomonadales</taxon>
        <taxon>Sphingomonadaceae</taxon>
        <taxon>Sphingobium</taxon>
    </lineage>
</organism>
<dbReference type="Proteomes" id="UP000077262">
    <property type="component" value="Unassembled WGS sequence"/>
</dbReference>
<dbReference type="SMART" id="SM00347">
    <property type="entry name" value="HTH_MARR"/>
    <property type="match status" value="1"/>
</dbReference>
<protein>
    <submittedName>
        <fullName evidence="5">Transcriptional regulator</fullName>
    </submittedName>
</protein>
<comment type="caution">
    <text evidence="5">The sequence shown here is derived from an EMBL/GenBank/DDBJ whole genome shotgun (WGS) entry which is preliminary data.</text>
</comment>
<name>A0A177JWH1_SPHYA</name>
<dbReference type="GO" id="GO:0003677">
    <property type="term" value="F:DNA binding"/>
    <property type="evidence" value="ECO:0007669"/>
    <property type="project" value="UniProtKB-KW"/>
</dbReference>
<evidence type="ECO:0000313" key="6">
    <source>
        <dbReference type="Proteomes" id="UP000077262"/>
    </source>
</evidence>
<dbReference type="RefSeq" id="WP_063976219.1">
    <property type="nucleotide sequence ID" value="NZ_LSTR01000025.1"/>
</dbReference>
<keyword evidence="3" id="KW-0804">Transcription</keyword>
<dbReference type="InterPro" id="IPR036390">
    <property type="entry name" value="WH_DNA-bd_sf"/>
</dbReference>
<evidence type="ECO:0000256" key="3">
    <source>
        <dbReference type="ARBA" id="ARBA00023163"/>
    </source>
</evidence>
<dbReference type="Gene3D" id="1.10.10.10">
    <property type="entry name" value="Winged helix-like DNA-binding domain superfamily/Winged helix DNA-binding domain"/>
    <property type="match status" value="1"/>
</dbReference>
<dbReference type="AlphaFoldDB" id="A0A177JWH1"/>